<dbReference type="PROSITE" id="PS50011">
    <property type="entry name" value="PROTEIN_KINASE_DOM"/>
    <property type="match status" value="1"/>
</dbReference>
<feature type="transmembrane region" description="Helical" evidence="7">
    <location>
        <begin position="1384"/>
        <end position="1409"/>
    </location>
</feature>
<keyword evidence="7" id="KW-1133">Transmembrane helix</keyword>
<evidence type="ECO:0000256" key="3">
    <source>
        <dbReference type="ARBA" id="ARBA00022741"/>
    </source>
</evidence>
<dbReference type="Gene3D" id="3.60.10.10">
    <property type="entry name" value="Endonuclease/exonuclease/phosphatase"/>
    <property type="match status" value="1"/>
</dbReference>
<dbReference type="SUPFAM" id="SSF56112">
    <property type="entry name" value="Protein kinase-like (PK-like)"/>
    <property type="match status" value="1"/>
</dbReference>
<keyword evidence="9" id="KW-0675">Receptor</keyword>
<dbReference type="PROSITE" id="PS00107">
    <property type="entry name" value="PROTEIN_KINASE_ATP"/>
    <property type="match status" value="1"/>
</dbReference>
<organism evidence="9 10">
    <name type="scientific">Vitis vinifera</name>
    <name type="common">Grape</name>
    <dbReference type="NCBI Taxonomy" id="29760"/>
    <lineage>
        <taxon>Eukaryota</taxon>
        <taxon>Viridiplantae</taxon>
        <taxon>Streptophyta</taxon>
        <taxon>Embryophyta</taxon>
        <taxon>Tracheophyta</taxon>
        <taxon>Spermatophyta</taxon>
        <taxon>Magnoliopsida</taxon>
        <taxon>eudicotyledons</taxon>
        <taxon>Gunneridae</taxon>
        <taxon>Pentapetalae</taxon>
        <taxon>rosids</taxon>
        <taxon>Vitales</taxon>
        <taxon>Vitaceae</taxon>
        <taxon>Viteae</taxon>
        <taxon>Vitis</taxon>
    </lineage>
</organism>
<keyword evidence="5 6" id="KW-0067">ATP-binding</keyword>
<evidence type="ECO:0000256" key="4">
    <source>
        <dbReference type="ARBA" id="ARBA00022777"/>
    </source>
</evidence>
<evidence type="ECO:0000256" key="2">
    <source>
        <dbReference type="ARBA" id="ARBA00022679"/>
    </source>
</evidence>
<dbReference type="Gene3D" id="3.30.200.20">
    <property type="entry name" value="Phosphorylase Kinase, domain 1"/>
    <property type="match status" value="1"/>
</dbReference>
<comment type="caution">
    <text evidence="9">The sequence shown here is derived from an EMBL/GenBank/DDBJ whole genome shotgun (WGS) entry which is preliminary data.</text>
</comment>
<evidence type="ECO:0000256" key="5">
    <source>
        <dbReference type="ARBA" id="ARBA00022840"/>
    </source>
</evidence>
<protein>
    <submittedName>
        <fullName evidence="9">Putative LRR receptor-like serine/threonine-protein kinase</fullName>
    </submittedName>
</protein>
<sequence length="1557" mass="176276">MRGGKCWVEIESKSFEVSEEEGRKFRLDRRVNEAGRYVLCSVVDLETKRFCLVFPEGKGLLGGWAILTEKLRALGVVTQTEAKTAAAASRAESKTKVVTIEGNDEKCLGKTVEGEKKAFMDVAREPAGRLGDALWLQVGGRELRGREEVLGRCLVGVKVLKLLHLERWSEEAGCLRLGNQAKEVWVRVVGLLLHFQLWWEVLPWISAVVPMNKLKRRDGKKVREEWDVGSCAGSNSGMGKEIWHATEVDGAGMGLGCALKENERKGSKSFWKVGQSSNGLNRASDPDQAFLDEPLKKGRALGGRDSSSSPFYEVEGALIEVEEGHDVGVFLKENERELFVNPLSVCLAEEKVVEKVDGGSFPLKEGRGCGVVEEMTSGIMRSLRIGRCLEWGAGNSRGAVGRKEEVVVFWDNMVLQMAEMEVGKYLVACRFKNCEDGFCWIFTGVYGPTVKLEREDFLSELGAIRGLWNELWCVAGDFNMIRFPSERSRGGRLSSAMRRFSEVVQDLELRDLPLQGGLFTWSGGAIEVVLAKPISDHFPILLDGGGMRRGPTPFRFENMWLKEEDFKEKQSAWNLVDFWDKKESVRSLFMEEEKARKEMTDTHRRRNKLNKVKVNGRWLTEESEIKEEVSRAFQGLLADPGGWKPNIDGFIFESLEELDVEGLEKPFLEEEVFGALLGFCGEKALSPDSFSMAFWQFSWDFVKEEGVLAKVISTSQNAFAEGRQIMDAVLIANEAINSILKTVFEKMGFGEMWHRWIKWCLSTARFSVMVNGSPTGFFQSSRGLRQGDLFLPYLFIIVMETFNCLLKIAVSEGLRVNLEKSELISVGRVENVEELADEFGYKVGRLPSTYLGMPLGAPFKFVATWDGIEERFRKRLTMWKRQYISKGVVRMRLEKIQREFLWGGGALEQKLHLVRWLIVSVEKRKGGLGVKSLGTFNRALIGKEEREGWSSCEAREANGVGLWKAISKMGHLVTPSFDFVVGDGKKAWVNEVWTAAGETEGSWSPCFNRPFNDWELEEVERLFYCLDGKKVSVDEEDRSILSFFAWEALWGRVLTLDRLQKRGWALANRCFPCQTFEESIDYLLHCETAREVWMLLLSLFGVSWVFPFSVKETLLGWRGSFVGKKRKEVWQVGPLCLFWVIWKARNRIAFENSVLSIQRLQGNPICSNANIVNIHLFCGSESGGEENPESSTNSTDNCRIQECLTDDFFEYVPASPIPCFCASPLRVGYRLKSPSFSYFIPYESPFEKYVTSVLNMELYQLHIDSFFWEEGPRLRMHFKLFPTYNNHTFNTSEVLRIRGIFASWDFPSNDFFGPYELLSFPLLGPYSGRIGTTIDTRTVPKEWYLLGMFTLKPRTWGWGVEVSLTCCIVSIVDSATHGKSLSMGIWVAILLGAIACAIAISITVTLLIVRRHSKYQNTVSRRRLSSTISMKIDGVRDFTYREMALATDNFNDSTQVGQGGYGRVYKGILYDNTVVAIKRAQEGSLQGQKEFLTEIQLLSRLHHRNLVSLIGYCAEEGEQVFFCTLGLLHLSIVSSLLTSSFPAKVLQLNRKRVCVCV</sequence>
<dbReference type="PANTHER" id="PTHR33116:SF78">
    <property type="entry name" value="OS12G0587133 PROTEIN"/>
    <property type="match status" value="1"/>
</dbReference>
<dbReference type="Pfam" id="PF13966">
    <property type="entry name" value="zf-RVT"/>
    <property type="match status" value="1"/>
</dbReference>
<evidence type="ECO:0000259" key="8">
    <source>
        <dbReference type="PROSITE" id="PS50011"/>
    </source>
</evidence>
<reference evidence="9 10" key="1">
    <citation type="journal article" date="2018" name="PLoS Genet.">
        <title>Population sequencing reveals clonal diversity and ancestral inbreeding in the grapevine cultivar Chardonnay.</title>
        <authorList>
            <person name="Roach M.J."/>
            <person name="Johnson D.L."/>
            <person name="Bohlmann J."/>
            <person name="van Vuuren H.J."/>
            <person name="Jones S.J."/>
            <person name="Pretorius I.S."/>
            <person name="Schmidt S.A."/>
            <person name="Borneman A.R."/>
        </authorList>
    </citation>
    <scope>NUCLEOTIDE SEQUENCE [LARGE SCALE GENOMIC DNA]</scope>
    <source>
        <strain evidence="10">cv. Chardonnay</strain>
        <tissue evidence="9">Leaf</tissue>
    </source>
</reference>
<name>A0A438H8D1_VITVI</name>
<accession>A0A438H8D1</accession>
<dbReference type="InterPro" id="IPR017441">
    <property type="entry name" value="Protein_kinase_ATP_BS"/>
</dbReference>
<keyword evidence="2" id="KW-0808">Transferase</keyword>
<keyword evidence="1" id="KW-0723">Serine/threonine-protein kinase</keyword>
<dbReference type="EMBL" id="QGNW01000260">
    <property type="protein sequence ID" value="RVW80806.1"/>
    <property type="molecule type" value="Genomic_DNA"/>
</dbReference>
<evidence type="ECO:0000256" key="7">
    <source>
        <dbReference type="SAM" id="Phobius"/>
    </source>
</evidence>
<dbReference type="InterPro" id="IPR001245">
    <property type="entry name" value="Ser-Thr/Tyr_kinase_cat_dom"/>
</dbReference>
<dbReference type="InterPro" id="IPR000719">
    <property type="entry name" value="Prot_kinase_dom"/>
</dbReference>
<evidence type="ECO:0000313" key="9">
    <source>
        <dbReference type="EMBL" id="RVW80806.1"/>
    </source>
</evidence>
<dbReference type="InterPro" id="IPR011009">
    <property type="entry name" value="Kinase-like_dom_sf"/>
</dbReference>
<dbReference type="GO" id="GO:0005524">
    <property type="term" value="F:ATP binding"/>
    <property type="evidence" value="ECO:0007669"/>
    <property type="project" value="UniProtKB-UniRule"/>
</dbReference>
<keyword evidence="7" id="KW-0812">Transmembrane</keyword>
<feature type="domain" description="Protein kinase" evidence="8">
    <location>
        <begin position="1450"/>
        <end position="1557"/>
    </location>
</feature>
<dbReference type="Proteomes" id="UP000288805">
    <property type="component" value="Unassembled WGS sequence"/>
</dbReference>
<gene>
    <name evidence="9" type="primary">VvCHDp000060_4</name>
    <name evidence="9" type="ORF">CK203_047855</name>
</gene>
<dbReference type="FunFam" id="3.30.200.20:FF:000039">
    <property type="entry name" value="receptor-like protein kinase FERONIA"/>
    <property type="match status" value="1"/>
</dbReference>
<dbReference type="Pfam" id="PF07714">
    <property type="entry name" value="PK_Tyr_Ser-Thr"/>
    <property type="match status" value="1"/>
</dbReference>
<evidence type="ECO:0000313" key="10">
    <source>
        <dbReference type="Proteomes" id="UP000288805"/>
    </source>
</evidence>
<dbReference type="SUPFAM" id="SSF56219">
    <property type="entry name" value="DNase I-like"/>
    <property type="match status" value="1"/>
</dbReference>
<evidence type="ECO:0000256" key="1">
    <source>
        <dbReference type="ARBA" id="ARBA00022527"/>
    </source>
</evidence>
<evidence type="ECO:0000256" key="6">
    <source>
        <dbReference type="PROSITE-ProRule" id="PRU10141"/>
    </source>
</evidence>
<keyword evidence="4 9" id="KW-0418">Kinase</keyword>
<keyword evidence="3 6" id="KW-0547">Nucleotide-binding</keyword>
<keyword evidence="7" id="KW-0472">Membrane</keyword>
<dbReference type="InterPro" id="IPR036691">
    <property type="entry name" value="Endo/exonu/phosph_ase_sf"/>
</dbReference>
<feature type="binding site" evidence="6">
    <location>
        <position position="1478"/>
    </location>
    <ligand>
        <name>ATP</name>
        <dbReference type="ChEBI" id="CHEBI:30616"/>
    </ligand>
</feature>
<proteinExistence type="predicted"/>
<dbReference type="PANTHER" id="PTHR33116">
    <property type="entry name" value="REVERSE TRANSCRIPTASE ZINC-BINDING DOMAIN-CONTAINING PROTEIN-RELATED-RELATED"/>
    <property type="match status" value="1"/>
</dbReference>
<dbReference type="InterPro" id="IPR026960">
    <property type="entry name" value="RVT-Znf"/>
</dbReference>
<dbReference type="GO" id="GO:0004674">
    <property type="term" value="F:protein serine/threonine kinase activity"/>
    <property type="evidence" value="ECO:0007669"/>
    <property type="project" value="UniProtKB-KW"/>
</dbReference>